<dbReference type="AlphaFoldDB" id="H3A0I3"/>
<dbReference type="Pfam" id="PF14291">
    <property type="entry name" value="DUF4371"/>
    <property type="match status" value="1"/>
</dbReference>
<evidence type="ECO:0000313" key="3">
    <source>
        <dbReference type="Ensembl" id="ENSLACP00000003154.1"/>
    </source>
</evidence>
<organism evidence="3 4">
    <name type="scientific">Latimeria chalumnae</name>
    <name type="common">Coelacanth</name>
    <dbReference type="NCBI Taxonomy" id="7897"/>
    <lineage>
        <taxon>Eukaryota</taxon>
        <taxon>Metazoa</taxon>
        <taxon>Chordata</taxon>
        <taxon>Craniata</taxon>
        <taxon>Vertebrata</taxon>
        <taxon>Euteleostomi</taxon>
        <taxon>Coelacanthiformes</taxon>
        <taxon>Coelacanthidae</taxon>
        <taxon>Latimeria</taxon>
    </lineage>
</organism>
<reference evidence="3" key="2">
    <citation type="submission" date="2025-08" db="UniProtKB">
        <authorList>
            <consortium name="Ensembl"/>
        </authorList>
    </citation>
    <scope>IDENTIFICATION</scope>
</reference>
<dbReference type="EMBL" id="AFYH01190090">
    <property type="status" value="NOT_ANNOTATED_CDS"/>
    <property type="molecule type" value="Genomic_DNA"/>
</dbReference>
<evidence type="ECO:0000313" key="4">
    <source>
        <dbReference type="Proteomes" id="UP000008672"/>
    </source>
</evidence>
<reference evidence="4" key="1">
    <citation type="submission" date="2011-08" db="EMBL/GenBank/DDBJ databases">
        <title>The draft genome of Latimeria chalumnae.</title>
        <authorList>
            <person name="Di Palma F."/>
            <person name="Alfoldi J."/>
            <person name="Johnson J."/>
            <person name="Berlin A."/>
            <person name="Gnerre S."/>
            <person name="Jaffe D."/>
            <person name="MacCallum I."/>
            <person name="Young S."/>
            <person name="Walker B.J."/>
            <person name="Lander E."/>
            <person name="Lindblad-Toh K."/>
        </authorList>
    </citation>
    <scope>NUCLEOTIDE SEQUENCE [LARGE SCALE GENOMIC DNA]</scope>
    <source>
        <strain evidence="4">Wild caught</strain>
    </source>
</reference>
<dbReference type="PANTHER" id="PTHR45749">
    <property type="match status" value="1"/>
</dbReference>
<dbReference type="GeneTree" id="ENSGT00940000164001"/>
<accession>H3A0I3</accession>
<dbReference type="HOGENOM" id="CLU_963805_0_0_1"/>
<protein>
    <recommendedName>
        <fullName evidence="5">DUF4371 domain-containing protein</fullName>
    </recommendedName>
</protein>
<dbReference type="Ensembl" id="ENSLACT00000003184.1">
    <property type="protein sequence ID" value="ENSLACP00000003154.1"/>
    <property type="gene ID" value="ENSLACG00000002823.1"/>
</dbReference>
<dbReference type="InterPro" id="IPR008906">
    <property type="entry name" value="HATC_C_dom"/>
</dbReference>
<evidence type="ECO:0008006" key="5">
    <source>
        <dbReference type="Google" id="ProtNLM"/>
    </source>
</evidence>
<reference evidence="3" key="3">
    <citation type="submission" date="2025-09" db="UniProtKB">
        <authorList>
            <consortium name="Ensembl"/>
        </authorList>
    </citation>
    <scope>IDENTIFICATION</scope>
</reference>
<sequence length="291" mass="33139">SSNKGNYIEILELVASTQPNLFNRLRSRYGHYTSHQYQNDLIHSAAEVLRESIVEEVRQAKYFSVLVDETKDVSKKEQLCLLLHYHRKGIIQERALGCFHIENLNAQSVSNLIIQEVQHLKFDVNYTVAQCYDAASVLSGHLTGVQTQIWEQIPHTIYQDLGQRILELGRLCETHWSCRYNSLQTLHARYGTVLETLEAISQLEAAKMHTAPQKLTSIFEFRNIMNELPSAYKSSLSIVDIVLSLPVPAASNERYFSVLKRVKDCLRSTMADGRLSDILLLASECEAVKDL</sequence>
<dbReference type="Pfam" id="PF05699">
    <property type="entry name" value="Dimer_Tnp_hAT"/>
    <property type="match status" value="1"/>
</dbReference>
<dbReference type="Proteomes" id="UP000008672">
    <property type="component" value="Unassembled WGS sequence"/>
</dbReference>
<proteinExistence type="predicted"/>
<keyword evidence="4" id="KW-1185">Reference proteome</keyword>
<dbReference type="SUPFAM" id="SSF53098">
    <property type="entry name" value="Ribonuclease H-like"/>
    <property type="match status" value="1"/>
</dbReference>
<dbReference type="GO" id="GO:0046983">
    <property type="term" value="F:protein dimerization activity"/>
    <property type="evidence" value="ECO:0007669"/>
    <property type="project" value="InterPro"/>
</dbReference>
<dbReference type="InterPro" id="IPR012337">
    <property type="entry name" value="RNaseH-like_sf"/>
</dbReference>
<dbReference type="InterPro" id="IPR025398">
    <property type="entry name" value="DUF4371"/>
</dbReference>
<name>H3A0I3_LATCH</name>
<evidence type="ECO:0000259" key="2">
    <source>
        <dbReference type="Pfam" id="PF14291"/>
    </source>
</evidence>
<dbReference type="PANTHER" id="PTHR45749:SF37">
    <property type="entry name" value="OS05G0311600 PROTEIN"/>
    <property type="match status" value="1"/>
</dbReference>
<feature type="domain" description="HAT C-terminal dimerisation" evidence="1">
    <location>
        <begin position="231"/>
        <end position="280"/>
    </location>
</feature>
<evidence type="ECO:0000259" key="1">
    <source>
        <dbReference type="Pfam" id="PF05699"/>
    </source>
</evidence>
<feature type="domain" description="DUF4371" evidence="2">
    <location>
        <begin position="1"/>
        <end position="144"/>
    </location>
</feature>